<dbReference type="OrthoDB" id="19653at2759"/>
<dbReference type="SUPFAM" id="SSF53474">
    <property type="entry name" value="alpha/beta-Hydrolases"/>
    <property type="match status" value="1"/>
</dbReference>
<reference evidence="4 5" key="1">
    <citation type="journal article" date="2015" name="Front. Microbiol.">
        <title>Genome sequence of the plant growth promoting endophytic yeast Rhodotorula graminis WP1.</title>
        <authorList>
            <person name="Firrincieli A."/>
            <person name="Otillar R."/>
            <person name="Salamov A."/>
            <person name="Schmutz J."/>
            <person name="Khan Z."/>
            <person name="Redman R.S."/>
            <person name="Fleck N.D."/>
            <person name="Lindquist E."/>
            <person name="Grigoriev I.V."/>
            <person name="Doty S.L."/>
        </authorList>
    </citation>
    <scope>NUCLEOTIDE SEQUENCE [LARGE SCALE GENOMIC DNA]</scope>
    <source>
        <strain evidence="4 5">WP1</strain>
    </source>
</reference>
<dbReference type="PANTHER" id="PTHR48081">
    <property type="entry name" value="AB HYDROLASE SUPERFAMILY PROTEIN C4A8.06C"/>
    <property type="match status" value="1"/>
</dbReference>
<keyword evidence="5" id="KW-1185">Reference proteome</keyword>
<dbReference type="Proteomes" id="UP000053890">
    <property type="component" value="Unassembled WGS sequence"/>
</dbReference>
<evidence type="ECO:0000313" key="4">
    <source>
        <dbReference type="EMBL" id="KPV78391.1"/>
    </source>
</evidence>
<dbReference type="GeneID" id="28975978"/>
<dbReference type="OMA" id="MFLARLY"/>
<dbReference type="STRING" id="578459.A0A194SFM1"/>
<dbReference type="InterPro" id="IPR050300">
    <property type="entry name" value="GDXG_lipolytic_enzyme"/>
</dbReference>
<feature type="region of interest" description="Disordered" evidence="2">
    <location>
        <begin position="302"/>
        <end position="321"/>
    </location>
</feature>
<evidence type="ECO:0000313" key="5">
    <source>
        <dbReference type="Proteomes" id="UP000053890"/>
    </source>
</evidence>
<evidence type="ECO:0000256" key="1">
    <source>
        <dbReference type="ARBA" id="ARBA00022801"/>
    </source>
</evidence>
<protein>
    <recommendedName>
        <fullName evidence="3">BD-FAE-like domain-containing protein</fullName>
    </recommendedName>
</protein>
<dbReference type="RefSeq" id="XP_018274440.1">
    <property type="nucleotide sequence ID" value="XM_018415530.1"/>
</dbReference>
<dbReference type="InterPro" id="IPR049492">
    <property type="entry name" value="BD-FAE-like_dom"/>
</dbReference>
<evidence type="ECO:0000259" key="3">
    <source>
        <dbReference type="Pfam" id="PF20434"/>
    </source>
</evidence>
<dbReference type="GO" id="GO:0016787">
    <property type="term" value="F:hydrolase activity"/>
    <property type="evidence" value="ECO:0007669"/>
    <property type="project" value="UniProtKB-KW"/>
</dbReference>
<evidence type="ECO:0000256" key="2">
    <source>
        <dbReference type="SAM" id="MobiDB-lite"/>
    </source>
</evidence>
<dbReference type="InterPro" id="IPR029058">
    <property type="entry name" value="AB_hydrolase_fold"/>
</dbReference>
<dbReference type="PANTHER" id="PTHR48081:SF3">
    <property type="entry name" value="ALPHA_BETA HYDROLASE FOLD-3 DOMAIN-CONTAINING PROTEIN"/>
    <property type="match status" value="1"/>
</dbReference>
<accession>A0A194SFM1</accession>
<keyword evidence="1" id="KW-0378">Hydrolase</keyword>
<feature type="domain" description="BD-FAE-like" evidence="3">
    <location>
        <begin position="1"/>
        <end position="123"/>
    </location>
</feature>
<name>A0A194SFM1_RHOGW</name>
<dbReference type="Pfam" id="PF20434">
    <property type="entry name" value="BD-FAE"/>
    <property type="match status" value="1"/>
</dbReference>
<dbReference type="EMBL" id="KQ474073">
    <property type="protein sequence ID" value="KPV78391.1"/>
    <property type="molecule type" value="Genomic_DNA"/>
</dbReference>
<organism evidence="4 5">
    <name type="scientific">Rhodotorula graminis (strain WP1)</name>
    <dbReference type="NCBI Taxonomy" id="578459"/>
    <lineage>
        <taxon>Eukaryota</taxon>
        <taxon>Fungi</taxon>
        <taxon>Dikarya</taxon>
        <taxon>Basidiomycota</taxon>
        <taxon>Pucciniomycotina</taxon>
        <taxon>Microbotryomycetes</taxon>
        <taxon>Sporidiobolales</taxon>
        <taxon>Sporidiobolaceae</taxon>
        <taxon>Rhodotorula</taxon>
    </lineage>
</organism>
<sequence length="338" mass="36436">MDVYLPSEDQLRKSGRKRAPVLVYYHGGGLCVGDRGWNDWVGKWMFYGAVEAGIAVISCDYTLLGPHSGEHIIDDVKDALIFIRDELNHKLDKHESTVRVDPKNVAVSGASGGGLVAYYAGIHSPYPLKAVLAMYGGGGDLLSDWYLQEKKAPFFPGMSLLPSSAPFDAILDRDPRSTPPTISVPPGSTDPALSSRHLLFVWLLQSATLVDALSGVRGASAALRALPEKGDARAHAAAENPHGKRTLPQLGVTASFPPTFFAHGTADEIVPLAESRHLSRVLERVGVECVLWEVEGGGHGFDTEGGWASSPGASDPELTRKKDEGLKRIVPWLVDHFD</sequence>
<dbReference type="Gene3D" id="3.40.50.1820">
    <property type="entry name" value="alpha/beta hydrolase"/>
    <property type="match status" value="1"/>
</dbReference>
<proteinExistence type="predicted"/>
<gene>
    <name evidence="4" type="ORF">RHOBADRAFT_50863</name>
</gene>
<dbReference type="AlphaFoldDB" id="A0A194SFM1"/>